<dbReference type="GO" id="GO:0015499">
    <property type="term" value="F:formate transmembrane transporter activity"/>
    <property type="evidence" value="ECO:0007669"/>
    <property type="project" value="TreeGrafter"/>
</dbReference>
<protein>
    <recommendedName>
        <fullName evidence="13">Formate/nitrite transporter</fullName>
    </recommendedName>
</protein>
<name>A0A7S3HFX3_9STRA</name>
<evidence type="ECO:0000256" key="9">
    <source>
        <dbReference type="ARBA" id="ARBA00049088"/>
    </source>
</evidence>
<dbReference type="PANTHER" id="PTHR30520">
    <property type="entry name" value="FORMATE TRANSPORTER-RELATED"/>
    <property type="match status" value="1"/>
</dbReference>
<dbReference type="Gene3D" id="1.20.1080.10">
    <property type="entry name" value="Glycerol uptake facilitator protein"/>
    <property type="match status" value="1"/>
</dbReference>
<comment type="subcellular location">
    <subcellularLocation>
        <location evidence="1">Cell membrane</location>
        <topology evidence="1">Multi-pass membrane protein</topology>
    </subcellularLocation>
</comment>
<evidence type="ECO:0000256" key="10">
    <source>
        <dbReference type="ARBA" id="ARBA00049660"/>
    </source>
</evidence>
<reference evidence="12" key="1">
    <citation type="submission" date="2021-01" db="EMBL/GenBank/DDBJ databases">
        <authorList>
            <person name="Corre E."/>
            <person name="Pelletier E."/>
            <person name="Niang G."/>
            <person name="Scheremetjew M."/>
            <person name="Finn R."/>
            <person name="Kale V."/>
            <person name="Holt S."/>
            <person name="Cochrane G."/>
            <person name="Meng A."/>
            <person name="Brown T."/>
            <person name="Cohen L."/>
        </authorList>
    </citation>
    <scope>NUCLEOTIDE SEQUENCE</scope>
    <source>
        <strain evidence="12">CCAP 955/1</strain>
    </source>
</reference>
<evidence type="ECO:0000256" key="8">
    <source>
        <dbReference type="ARBA" id="ARBA00049016"/>
    </source>
</evidence>
<feature type="transmembrane region" description="Helical" evidence="11">
    <location>
        <begin position="84"/>
        <end position="108"/>
    </location>
</feature>
<comment type="subunit">
    <text evidence="2">Homopentamer.</text>
</comment>
<dbReference type="GO" id="GO:0005886">
    <property type="term" value="C:plasma membrane"/>
    <property type="evidence" value="ECO:0007669"/>
    <property type="project" value="UniProtKB-SubCell"/>
</dbReference>
<comment type="catalytic activity">
    <reaction evidence="8">
        <text>formate(in) + H(+)(in) = formate(out) + H(+)(out)</text>
        <dbReference type="Rhea" id="RHEA:80887"/>
        <dbReference type="ChEBI" id="CHEBI:15378"/>
        <dbReference type="ChEBI" id="CHEBI:15740"/>
    </reaction>
</comment>
<evidence type="ECO:0000256" key="6">
    <source>
        <dbReference type="ARBA" id="ARBA00034245"/>
    </source>
</evidence>
<comment type="catalytic activity">
    <reaction evidence="9">
        <text>acetate(out) + H(+)(out) = acetate(in) + H(+)(in)</text>
        <dbReference type="Rhea" id="RHEA:71803"/>
        <dbReference type="ChEBI" id="CHEBI:15378"/>
        <dbReference type="ChEBI" id="CHEBI:30089"/>
    </reaction>
</comment>
<keyword evidence="4 11" id="KW-1133">Transmembrane helix</keyword>
<dbReference type="PANTHER" id="PTHR30520:SF6">
    <property type="entry name" value="FORMATE_NITRATE FAMILY TRANSPORTER (EUROFUNG)"/>
    <property type="match status" value="1"/>
</dbReference>
<feature type="transmembrane region" description="Helical" evidence="11">
    <location>
        <begin position="128"/>
        <end position="150"/>
    </location>
</feature>
<comment type="catalytic activity">
    <reaction evidence="6">
        <text>(S)-lactate(in) + H(+)(in) = (S)-lactate(out) + H(+)(out)</text>
        <dbReference type="Rhea" id="RHEA:29415"/>
        <dbReference type="ChEBI" id="CHEBI:15378"/>
        <dbReference type="ChEBI" id="CHEBI:16651"/>
    </reaction>
</comment>
<evidence type="ECO:0000256" key="5">
    <source>
        <dbReference type="ARBA" id="ARBA00023136"/>
    </source>
</evidence>
<dbReference type="InterPro" id="IPR023271">
    <property type="entry name" value="Aquaporin-like"/>
</dbReference>
<dbReference type="AlphaFoldDB" id="A0A7S3HFX3"/>
<gene>
    <name evidence="12" type="ORF">SELO1098_LOCUS22708</name>
</gene>
<evidence type="ECO:0000256" key="11">
    <source>
        <dbReference type="SAM" id="Phobius"/>
    </source>
</evidence>
<evidence type="ECO:0000256" key="2">
    <source>
        <dbReference type="ARBA" id="ARBA00011255"/>
    </source>
</evidence>
<evidence type="ECO:0008006" key="13">
    <source>
        <dbReference type="Google" id="ProtNLM"/>
    </source>
</evidence>
<organism evidence="12">
    <name type="scientific">Spumella elongata</name>
    <dbReference type="NCBI Taxonomy" id="89044"/>
    <lineage>
        <taxon>Eukaryota</taxon>
        <taxon>Sar</taxon>
        <taxon>Stramenopiles</taxon>
        <taxon>Ochrophyta</taxon>
        <taxon>Chrysophyceae</taxon>
        <taxon>Chromulinales</taxon>
        <taxon>Chromulinaceae</taxon>
        <taxon>Spumella</taxon>
    </lineage>
</organism>
<feature type="transmembrane region" description="Helical" evidence="11">
    <location>
        <begin position="51"/>
        <end position="72"/>
    </location>
</feature>
<dbReference type="Pfam" id="PF01226">
    <property type="entry name" value="Form_Nir_trans"/>
    <property type="match status" value="1"/>
</dbReference>
<comment type="similarity">
    <text evidence="10">Belongs to the FNT transporter (TC 1.A.16) family.</text>
</comment>
<feature type="transmembrane region" description="Helical" evidence="11">
    <location>
        <begin position="12"/>
        <end position="31"/>
    </location>
</feature>
<evidence type="ECO:0000313" key="12">
    <source>
        <dbReference type="EMBL" id="CAE0293856.1"/>
    </source>
</evidence>
<evidence type="ECO:0000256" key="3">
    <source>
        <dbReference type="ARBA" id="ARBA00022692"/>
    </source>
</evidence>
<evidence type="ECO:0000256" key="1">
    <source>
        <dbReference type="ARBA" id="ARBA00004651"/>
    </source>
</evidence>
<comment type="catalytic activity">
    <reaction evidence="7">
        <text>pyruvate(out) + H(+)(out) = pyruvate(in) + H(+)(in)</text>
        <dbReference type="Rhea" id="RHEA:64720"/>
        <dbReference type="ChEBI" id="CHEBI:15361"/>
        <dbReference type="ChEBI" id="CHEBI:15378"/>
    </reaction>
</comment>
<dbReference type="EMBL" id="HBIC01044337">
    <property type="protein sequence ID" value="CAE0293856.1"/>
    <property type="molecule type" value="Transcribed_RNA"/>
</dbReference>
<keyword evidence="5 11" id="KW-0472">Membrane</keyword>
<accession>A0A7S3HFX3</accession>
<evidence type="ECO:0000256" key="4">
    <source>
        <dbReference type="ARBA" id="ARBA00022989"/>
    </source>
</evidence>
<evidence type="ECO:0000256" key="7">
    <source>
        <dbReference type="ARBA" id="ARBA00047693"/>
    </source>
</evidence>
<keyword evidence="3 11" id="KW-0812">Transmembrane</keyword>
<sequence>MGDLARSWTVSILGNILGCGAFAAAALYAGFLVGGTQQLAITTTMAKTSMSFGQAFVKAVMCNWMVCMAVFLSEAARDLGGKMVGIWFPISAFVAMSMEHSVANMFLIPAGIMAGANVSVAQMILKNWIPVCLGNAFAGVVCVAMSYSYAFGKLGQ</sequence>
<dbReference type="InterPro" id="IPR000292">
    <property type="entry name" value="For/NO2_transpt"/>
</dbReference>
<proteinExistence type="inferred from homology"/>